<evidence type="ECO:0000256" key="5">
    <source>
        <dbReference type="ARBA" id="ARBA00023242"/>
    </source>
</evidence>
<keyword evidence="7" id="KW-0732">Signal</keyword>
<dbReference type="GO" id="GO:0000390">
    <property type="term" value="P:spliceosomal complex disassembly"/>
    <property type="evidence" value="ECO:0007669"/>
    <property type="project" value="TreeGrafter"/>
</dbReference>
<keyword evidence="3" id="KW-0963">Cytoplasm</keyword>
<dbReference type="Pfam" id="PF00226">
    <property type="entry name" value="DnaJ"/>
    <property type="match status" value="1"/>
</dbReference>
<dbReference type="GO" id="GO:0005681">
    <property type="term" value="C:spliceosomal complex"/>
    <property type="evidence" value="ECO:0007669"/>
    <property type="project" value="TreeGrafter"/>
</dbReference>
<keyword evidence="4" id="KW-0143">Chaperone</keyword>
<comment type="subcellular location">
    <subcellularLocation>
        <location evidence="2">Cytoplasm</location>
    </subcellularLocation>
    <subcellularLocation>
        <location evidence="1">Nucleus</location>
    </subcellularLocation>
</comment>
<evidence type="ECO:0000313" key="10">
    <source>
        <dbReference type="WBParaSite" id="jg1848"/>
    </source>
</evidence>
<dbReference type="WBParaSite" id="jg1848">
    <property type="protein sequence ID" value="jg1848"/>
    <property type="gene ID" value="jg1848"/>
</dbReference>
<dbReference type="AlphaFoldDB" id="A0A915DE55"/>
<dbReference type="PROSITE" id="PS50076">
    <property type="entry name" value="DNAJ_2"/>
    <property type="match status" value="1"/>
</dbReference>
<evidence type="ECO:0000256" key="7">
    <source>
        <dbReference type="SAM" id="SignalP"/>
    </source>
</evidence>
<feature type="domain" description="J" evidence="8">
    <location>
        <begin position="23"/>
        <end position="88"/>
    </location>
</feature>
<reference evidence="10" key="1">
    <citation type="submission" date="2022-11" db="UniProtKB">
        <authorList>
            <consortium name="WormBaseParasite"/>
        </authorList>
    </citation>
    <scope>IDENTIFICATION</scope>
</reference>
<dbReference type="Proteomes" id="UP000887574">
    <property type="component" value="Unplaced"/>
</dbReference>
<dbReference type="InterPro" id="IPR052094">
    <property type="entry name" value="Pre-mRNA-splicing_ERAD"/>
</dbReference>
<name>A0A915DE55_9BILA</name>
<feature type="region of interest" description="Disordered" evidence="6">
    <location>
        <begin position="86"/>
        <end position="109"/>
    </location>
</feature>
<keyword evidence="9" id="KW-1185">Reference proteome</keyword>
<dbReference type="GO" id="GO:0005737">
    <property type="term" value="C:cytoplasm"/>
    <property type="evidence" value="ECO:0007669"/>
    <property type="project" value="UniProtKB-SubCell"/>
</dbReference>
<sequence>MNIHGRLPHLLFLLALISAFETDFYKILGIANNATVPQITAAYRRLALIKHPDKNLNDPTAHLKFIELSQAYSTLIEKSFRHRYDTKDWQSSAEKHESKKSVGAAMYNQ</sequence>
<evidence type="ECO:0000313" key="9">
    <source>
        <dbReference type="Proteomes" id="UP000887574"/>
    </source>
</evidence>
<evidence type="ECO:0000256" key="2">
    <source>
        <dbReference type="ARBA" id="ARBA00004496"/>
    </source>
</evidence>
<dbReference type="InterPro" id="IPR036869">
    <property type="entry name" value="J_dom_sf"/>
</dbReference>
<dbReference type="SUPFAM" id="SSF46565">
    <property type="entry name" value="Chaperone J-domain"/>
    <property type="match status" value="1"/>
</dbReference>
<feature type="signal peptide" evidence="7">
    <location>
        <begin position="1"/>
        <end position="19"/>
    </location>
</feature>
<evidence type="ECO:0000256" key="4">
    <source>
        <dbReference type="ARBA" id="ARBA00023186"/>
    </source>
</evidence>
<evidence type="ECO:0000259" key="8">
    <source>
        <dbReference type="PROSITE" id="PS50076"/>
    </source>
</evidence>
<dbReference type="PANTHER" id="PTHR44313:SF1">
    <property type="entry name" value="DNAJ HOMOLOG SUBFAMILY C MEMBER 17"/>
    <property type="match status" value="1"/>
</dbReference>
<evidence type="ECO:0000256" key="3">
    <source>
        <dbReference type="ARBA" id="ARBA00022490"/>
    </source>
</evidence>
<dbReference type="InterPro" id="IPR001623">
    <property type="entry name" value="DnaJ_domain"/>
</dbReference>
<evidence type="ECO:0000256" key="1">
    <source>
        <dbReference type="ARBA" id="ARBA00004123"/>
    </source>
</evidence>
<dbReference type="CDD" id="cd06257">
    <property type="entry name" value="DnaJ"/>
    <property type="match status" value="1"/>
</dbReference>
<dbReference type="PRINTS" id="PR00625">
    <property type="entry name" value="JDOMAIN"/>
</dbReference>
<accession>A0A915DE55</accession>
<proteinExistence type="predicted"/>
<evidence type="ECO:0000256" key="6">
    <source>
        <dbReference type="SAM" id="MobiDB-lite"/>
    </source>
</evidence>
<protein>
    <submittedName>
        <fullName evidence="10">J domain-containing protein</fullName>
    </submittedName>
</protein>
<dbReference type="Gene3D" id="1.10.287.110">
    <property type="entry name" value="DnaJ domain"/>
    <property type="match status" value="1"/>
</dbReference>
<organism evidence="9 10">
    <name type="scientific">Ditylenchus dipsaci</name>
    <dbReference type="NCBI Taxonomy" id="166011"/>
    <lineage>
        <taxon>Eukaryota</taxon>
        <taxon>Metazoa</taxon>
        <taxon>Ecdysozoa</taxon>
        <taxon>Nematoda</taxon>
        <taxon>Chromadorea</taxon>
        <taxon>Rhabditida</taxon>
        <taxon>Tylenchina</taxon>
        <taxon>Tylenchomorpha</taxon>
        <taxon>Sphaerularioidea</taxon>
        <taxon>Anguinidae</taxon>
        <taxon>Anguininae</taxon>
        <taxon>Ditylenchus</taxon>
    </lineage>
</organism>
<feature type="chain" id="PRO_5036816232" evidence="7">
    <location>
        <begin position="20"/>
        <end position="109"/>
    </location>
</feature>
<keyword evidence="5" id="KW-0539">Nucleus</keyword>
<dbReference type="PANTHER" id="PTHR44313">
    <property type="entry name" value="DNAJ HOMOLOG SUBFAMILY C MEMBER 17"/>
    <property type="match status" value="1"/>
</dbReference>
<feature type="compositionally biased region" description="Basic and acidic residues" evidence="6">
    <location>
        <begin position="86"/>
        <end position="100"/>
    </location>
</feature>
<dbReference type="SMART" id="SM00271">
    <property type="entry name" value="DnaJ"/>
    <property type="match status" value="1"/>
</dbReference>